<feature type="region of interest" description="Disordered" evidence="2">
    <location>
        <begin position="327"/>
        <end position="360"/>
    </location>
</feature>
<dbReference type="Proteomes" id="UP000323506">
    <property type="component" value="Chromosome A10"/>
</dbReference>
<keyword evidence="5" id="KW-1185">Reference proteome</keyword>
<evidence type="ECO:0000259" key="3">
    <source>
        <dbReference type="PROSITE" id="PS50102"/>
    </source>
</evidence>
<gene>
    <name evidence="4" type="ORF">ES288_A10G250300v1</name>
</gene>
<keyword evidence="1" id="KW-0694">RNA-binding</keyword>
<name>A0A5D2F3C1_GOSDA</name>
<dbReference type="PANTHER" id="PTHR33710">
    <property type="entry name" value="BNAC02G09200D PROTEIN"/>
    <property type="match status" value="1"/>
</dbReference>
<dbReference type="SUPFAM" id="SSF56219">
    <property type="entry name" value="DNase I-like"/>
    <property type="match status" value="1"/>
</dbReference>
<feature type="compositionally biased region" description="Acidic residues" evidence="2">
    <location>
        <begin position="329"/>
        <end position="338"/>
    </location>
</feature>
<proteinExistence type="predicted"/>
<dbReference type="GO" id="GO:0003723">
    <property type="term" value="F:RNA binding"/>
    <property type="evidence" value="ECO:0007669"/>
    <property type="project" value="UniProtKB-UniRule"/>
</dbReference>
<accession>A0A5D2F3C1</accession>
<organism evidence="4 5">
    <name type="scientific">Gossypium darwinii</name>
    <name type="common">Darwin's cotton</name>
    <name type="synonym">Gossypium barbadense var. darwinii</name>
    <dbReference type="NCBI Taxonomy" id="34276"/>
    <lineage>
        <taxon>Eukaryota</taxon>
        <taxon>Viridiplantae</taxon>
        <taxon>Streptophyta</taxon>
        <taxon>Embryophyta</taxon>
        <taxon>Tracheophyta</taxon>
        <taxon>Spermatophyta</taxon>
        <taxon>Magnoliopsida</taxon>
        <taxon>eudicotyledons</taxon>
        <taxon>Gunneridae</taxon>
        <taxon>Pentapetalae</taxon>
        <taxon>rosids</taxon>
        <taxon>malvids</taxon>
        <taxon>Malvales</taxon>
        <taxon>Malvaceae</taxon>
        <taxon>Malvoideae</taxon>
        <taxon>Gossypium</taxon>
    </lineage>
</organism>
<dbReference type="Pfam" id="PF00076">
    <property type="entry name" value="RRM_1"/>
    <property type="match status" value="1"/>
</dbReference>
<dbReference type="InterPro" id="IPR012677">
    <property type="entry name" value="Nucleotide-bd_a/b_plait_sf"/>
</dbReference>
<feature type="compositionally biased region" description="Basic and acidic residues" evidence="2">
    <location>
        <begin position="339"/>
        <end position="358"/>
    </location>
</feature>
<dbReference type="InterPro" id="IPR000504">
    <property type="entry name" value="RRM_dom"/>
</dbReference>
<evidence type="ECO:0000313" key="5">
    <source>
        <dbReference type="Proteomes" id="UP000323506"/>
    </source>
</evidence>
<dbReference type="EMBL" id="CM017697">
    <property type="protein sequence ID" value="TYH00136.1"/>
    <property type="molecule type" value="Genomic_DNA"/>
</dbReference>
<evidence type="ECO:0000256" key="1">
    <source>
        <dbReference type="PROSITE-ProRule" id="PRU00176"/>
    </source>
</evidence>
<sequence length="930" mass="106848">MIGQVTLFVSNIPETMHWKGLWALFNYHGEVKDAFIPIKKNKDGKRFGFVRYSNDTDAQRAIVRLNGFVLLGYKIRVKMASFRGNRKFWKIRSTDANVLRNKDQNGFEKDRNDIGKGDSSACSKKDLIKERNCSGEDGNQVRRVKGFVDEEQLWKLQRCLVGKVATVCDLRSLAERLAKFGLGELIVKRIQGRFFLIEVPDEEYMEVLKQNDWAYLKECFITIEPWSDKRFVTERVTWIEVAGIPLHCWNHETFKRVEELWGKLISVGDSWNRSKGYEKMEMLITINQPKQIEELIMMEIGNCIFPIRVKERGLSEEKIENSLNVMNTTEEDGGESPEVESRTRSESECCPEGRRNDVGGDINAISLEEGVMDKGDMRFSAENQMSEENFLGNNKSISGEGVGSGLEMDRAREDLINMGFNSLVGPSEVCGDHNYVDQLTGSLGENGLIVGRGSIPVELDEGGNGSGDRYVEDEIVGFNFGEEFVQLSQSRRKKKSLNKKISSMRDIQNGVLSTREKQKRDRKEKLEKGKAVARCEDSTVNLSLSDSDINNRRRVILREAKRTWEVGKKVGLSVRGNEEEVIEEIGRLEGQGLGSEVKKASVNRNCRLARANVYFLQETKLELINIDVVRKLWGDDNCEFRFVAAEGRSGGLLTMWNKDEFLFSKEWSDGRVLVIEGRWIKEDLEVVLINIYAPNLASEQKVLWGVLMELRFQFASPWIMGGDFNVVRSRSERSRCVGSEKGSKEFDNFIQNCKLIDLPLVGKKFTWYGPDNKKSRLDRFLVEEHWLIKIKDLQQLGLKRSVSDHIPILLADAEIDWGPRPFKFINGWLRNKECASLIEEKWSIMGSLNGQLTKKLRKLKGALKKWNGDYRNVLENKIVECEERIKMLDGISDQRVLNEGEMKELKRLNVEIFEARKFKESIWRQKSRMM</sequence>
<protein>
    <recommendedName>
        <fullName evidence="3">RRM domain-containing protein</fullName>
    </recommendedName>
</protein>
<dbReference type="PANTHER" id="PTHR33710:SF64">
    <property type="entry name" value="ENDONUCLEASE_EXONUCLEASE_PHOSPHATASE DOMAIN-CONTAINING PROTEIN"/>
    <property type="match status" value="1"/>
</dbReference>
<reference evidence="4 5" key="1">
    <citation type="submission" date="2019-06" db="EMBL/GenBank/DDBJ databases">
        <title>WGS assembly of Gossypium darwinii.</title>
        <authorList>
            <person name="Chen Z.J."/>
            <person name="Sreedasyam A."/>
            <person name="Ando A."/>
            <person name="Song Q."/>
            <person name="De L."/>
            <person name="Hulse-Kemp A."/>
            <person name="Ding M."/>
            <person name="Ye W."/>
            <person name="Kirkbride R."/>
            <person name="Jenkins J."/>
            <person name="Plott C."/>
            <person name="Lovell J."/>
            <person name="Lin Y.-M."/>
            <person name="Vaughn R."/>
            <person name="Liu B."/>
            <person name="Li W."/>
            <person name="Simpson S."/>
            <person name="Scheffler B."/>
            <person name="Saski C."/>
            <person name="Grover C."/>
            <person name="Hu G."/>
            <person name="Conover J."/>
            <person name="Carlson J."/>
            <person name="Shu S."/>
            <person name="Boston L."/>
            <person name="Williams M."/>
            <person name="Peterson D."/>
            <person name="Mcgee K."/>
            <person name="Jones D."/>
            <person name="Wendel J."/>
            <person name="Stelly D."/>
            <person name="Grimwood J."/>
            <person name="Schmutz J."/>
        </authorList>
    </citation>
    <scope>NUCLEOTIDE SEQUENCE [LARGE SCALE GENOMIC DNA]</scope>
    <source>
        <strain evidence="4">1808015.09</strain>
    </source>
</reference>
<dbReference type="PROSITE" id="PS50102">
    <property type="entry name" value="RRM"/>
    <property type="match status" value="1"/>
</dbReference>
<feature type="non-terminal residue" evidence="4">
    <location>
        <position position="930"/>
    </location>
</feature>
<dbReference type="SUPFAM" id="SSF54928">
    <property type="entry name" value="RNA-binding domain, RBD"/>
    <property type="match status" value="1"/>
</dbReference>
<dbReference type="Gene3D" id="3.30.70.330">
    <property type="match status" value="1"/>
</dbReference>
<evidence type="ECO:0000313" key="4">
    <source>
        <dbReference type="EMBL" id="TYH00136.1"/>
    </source>
</evidence>
<dbReference type="CDD" id="cd00590">
    <property type="entry name" value="RRM_SF"/>
    <property type="match status" value="1"/>
</dbReference>
<dbReference type="AlphaFoldDB" id="A0A5D2F3C1"/>
<feature type="domain" description="RRM" evidence="3">
    <location>
        <begin position="5"/>
        <end position="82"/>
    </location>
</feature>
<dbReference type="InterPro" id="IPR036691">
    <property type="entry name" value="Endo/exonu/phosph_ase_sf"/>
</dbReference>
<evidence type="ECO:0000256" key="2">
    <source>
        <dbReference type="SAM" id="MobiDB-lite"/>
    </source>
</evidence>
<dbReference type="Gene3D" id="3.60.10.10">
    <property type="entry name" value="Endonuclease/exonuclease/phosphatase"/>
    <property type="match status" value="1"/>
</dbReference>
<dbReference type="SMART" id="SM00360">
    <property type="entry name" value="RRM"/>
    <property type="match status" value="1"/>
</dbReference>
<dbReference type="InterPro" id="IPR035979">
    <property type="entry name" value="RBD_domain_sf"/>
</dbReference>